<reference evidence="2" key="1">
    <citation type="submission" date="2012-04" db="EMBL/GenBank/DDBJ databases">
        <title>Finished genome of Dactylococcopsis salina PCC 8305.</title>
        <authorList>
            <consortium name="US DOE Joint Genome Institute"/>
            <person name="Gugger M."/>
            <person name="Coursin T."/>
            <person name="Rippka R."/>
            <person name="Tandeau De Marsac N."/>
            <person name="Huntemann M."/>
            <person name="Wei C.-L."/>
            <person name="Han J."/>
            <person name="Detter J.C."/>
            <person name="Han C."/>
            <person name="Tapia R."/>
            <person name="Daligault H."/>
            <person name="Chen A."/>
            <person name="Krypides N."/>
            <person name="Mavromatis K."/>
            <person name="Markowitz V."/>
            <person name="Szeto E."/>
            <person name="Ivanova N."/>
            <person name="Ovchinnikova G."/>
            <person name="Pagani I."/>
            <person name="Pati A."/>
            <person name="Goodwin L."/>
            <person name="Peters L."/>
            <person name="Pitluck S."/>
            <person name="Woyke T."/>
            <person name="Kerfeld C."/>
        </authorList>
    </citation>
    <scope>NUCLEOTIDE SEQUENCE [LARGE SCALE GENOMIC DNA]</scope>
    <source>
        <strain evidence="2">PCC 8305</strain>
    </source>
</reference>
<dbReference type="EMBL" id="CP003944">
    <property type="protein sequence ID" value="AFZ49600.1"/>
    <property type="molecule type" value="Genomic_DNA"/>
</dbReference>
<dbReference type="PROSITE" id="PS50076">
    <property type="entry name" value="DNAJ_2"/>
    <property type="match status" value="1"/>
</dbReference>
<evidence type="ECO:0000259" key="1">
    <source>
        <dbReference type="PROSITE" id="PS50076"/>
    </source>
</evidence>
<dbReference type="CDD" id="cd06257">
    <property type="entry name" value="DnaJ"/>
    <property type="match status" value="1"/>
</dbReference>
<dbReference type="InterPro" id="IPR036869">
    <property type="entry name" value="J_dom_sf"/>
</dbReference>
<dbReference type="STRING" id="13035.Dacsa_0860"/>
<keyword evidence="3" id="KW-1185">Reference proteome</keyword>
<accession>K9YTA9</accession>
<proteinExistence type="predicted"/>
<gene>
    <name evidence="2" type="ORF">Dacsa_0860</name>
</gene>
<dbReference type="Gene3D" id="1.10.287.110">
    <property type="entry name" value="DnaJ domain"/>
    <property type="match status" value="1"/>
</dbReference>
<protein>
    <submittedName>
        <fullName evidence="2">DnaJ-class molecular chaperone with C-terminal Zn finger domain</fullName>
    </submittedName>
</protein>
<dbReference type="AlphaFoldDB" id="K9YTA9"/>
<dbReference type="PATRIC" id="fig|13035.3.peg.963"/>
<dbReference type="RefSeq" id="WP_015228612.1">
    <property type="nucleotide sequence ID" value="NC_019780.1"/>
</dbReference>
<evidence type="ECO:0000313" key="3">
    <source>
        <dbReference type="Proteomes" id="UP000010482"/>
    </source>
</evidence>
<organism evidence="2 3">
    <name type="scientific">Dactylococcopsis salina (strain PCC 8305)</name>
    <name type="common">Myxobactron salinum</name>
    <dbReference type="NCBI Taxonomy" id="13035"/>
    <lineage>
        <taxon>Bacteria</taxon>
        <taxon>Bacillati</taxon>
        <taxon>Cyanobacteriota</taxon>
        <taxon>Cyanophyceae</taxon>
        <taxon>Nodosilineales</taxon>
        <taxon>Cymatolegaceae</taxon>
        <taxon>Dactylococcopsis</taxon>
    </lineage>
</organism>
<dbReference type="InterPro" id="IPR001623">
    <property type="entry name" value="DnaJ_domain"/>
</dbReference>
<dbReference type="KEGG" id="dsl:Dacsa_0860"/>
<evidence type="ECO:0000313" key="2">
    <source>
        <dbReference type="EMBL" id="AFZ49600.1"/>
    </source>
</evidence>
<name>K9YTA9_DACS8</name>
<dbReference type="OrthoDB" id="9779889at2"/>
<feature type="domain" description="J" evidence="1">
    <location>
        <begin position="128"/>
        <end position="183"/>
    </location>
</feature>
<dbReference type="Pfam" id="PF00226">
    <property type="entry name" value="DnaJ"/>
    <property type="match status" value="1"/>
</dbReference>
<dbReference type="Proteomes" id="UP000010482">
    <property type="component" value="Chromosome"/>
</dbReference>
<dbReference type="SMART" id="SM00271">
    <property type="entry name" value="DnaJ"/>
    <property type="match status" value="1"/>
</dbReference>
<dbReference type="HOGENOM" id="CLU_126608_0_0_3"/>
<dbReference type="SUPFAM" id="SSF46565">
    <property type="entry name" value="Chaperone J-domain"/>
    <property type="match status" value="1"/>
</dbReference>
<dbReference type="eggNOG" id="COG2214">
    <property type="taxonomic scope" value="Bacteria"/>
</dbReference>
<sequence>MATATLTPEVKQEINRLSQEKLIDHEVLEEFAEFVIKINHKSASKVKNKLNISDLKEAVYQRFKVKNTKELKQSNHFQMATDGMEKLDFRLKVTWEKLYRKFIGILPNEMNQEGYGCINGINVFQYFKPWQVFNLDPKTATKNEIKKAYYQLSKVYHPDNQKTGNREIFEQIELMYKSIIAGV</sequence>